<feature type="transmembrane region" description="Helical" evidence="6">
    <location>
        <begin position="119"/>
        <end position="136"/>
    </location>
</feature>
<dbReference type="InterPro" id="IPR052185">
    <property type="entry name" value="IPC_Synthase-Related"/>
</dbReference>
<feature type="region of interest" description="Disordered" evidence="5">
    <location>
        <begin position="277"/>
        <end position="299"/>
    </location>
</feature>
<keyword evidence="9" id="KW-1185">Reference proteome</keyword>
<protein>
    <submittedName>
        <fullName evidence="8">Phosphatase PAP2 family protein</fullName>
    </submittedName>
</protein>
<comment type="subcellular location">
    <subcellularLocation>
        <location evidence="1">Membrane</location>
        <topology evidence="1">Multi-pass membrane protein</topology>
    </subcellularLocation>
</comment>
<evidence type="ECO:0000259" key="7">
    <source>
        <dbReference type="Pfam" id="PF14378"/>
    </source>
</evidence>
<dbReference type="InterPro" id="IPR036938">
    <property type="entry name" value="PAP2/HPO_sf"/>
</dbReference>
<evidence type="ECO:0000313" key="8">
    <source>
        <dbReference type="EMBL" id="MFA1539802.1"/>
    </source>
</evidence>
<dbReference type="Proteomes" id="UP001569963">
    <property type="component" value="Unassembled WGS sequence"/>
</dbReference>
<name>A0ABV4QB35_9ACTN</name>
<keyword evidence="2 6" id="KW-0812">Transmembrane</keyword>
<dbReference type="SUPFAM" id="SSF48317">
    <property type="entry name" value="Acid phosphatase/Vanadium-dependent haloperoxidase"/>
    <property type="match status" value="1"/>
</dbReference>
<keyword evidence="3 6" id="KW-1133">Transmembrane helix</keyword>
<feature type="transmembrane region" description="Helical" evidence="6">
    <location>
        <begin position="221"/>
        <end position="240"/>
    </location>
</feature>
<evidence type="ECO:0000313" key="9">
    <source>
        <dbReference type="Proteomes" id="UP001569963"/>
    </source>
</evidence>
<dbReference type="EMBL" id="JAXCEI010000005">
    <property type="protein sequence ID" value="MFA1539802.1"/>
    <property type="molecule type" value="Genomic_DNA"/>
</dbReference>
<dbReference type="RefSeq" id="WP_371949711.1">
    <property type="nucleotide sequence ID" value="NZ_JAXCEI010000005.1"/>
</dbReference>
<proteinExistence type="predicted"/>
<feature type="domain" description="Inositolphosphotransferase Aur1/Ipt1" evidence="7">
    <location>
        <begin position="54"/>
        <end position="232"/>
    </location>
</feature>
<dbReference type="PANTHER" id="PTHR31310:SF7">
    <property type="entry name" value="PA-PHOSPHATASE RELATED-FAMILY PROTEIN DDB_G0268928"/>
    <property type="match status" value="1"/>
</dbReference>
<feature type="compositionally biased region" description="Low complexity" evidence="5">
    <location>
        <begin position="280"/>
        <end position="290"/>
    </location>
</feature>
<dbReference type="Pfam" id="PF14378">
    <property type="entry name" value="PAP2_3"/>
    <property type="match status" value="1"/>
</dbReference>
<evidence type="ECO:0000256" key="5">
    <source>
        <dbReference type="SAM" id="MobiDB-lite"/>
    </source>
</evidence>
<evidence type="ECO:0000256" key="1">
    <source>
        <dbReference type="ARBA" id="ARBA00004141"/>
    </source>
</evidence>
<evidence type="ECO:0000256" key="6">
    <source>
        <dbReference type="SAM" id="Phobius"/>
    </source>
</evidence>
<feature type="transmembrane region" description="Helical" evidence="6">
    <location>
        <begin position="168"/>
        <end position="190"/>
    </location>
</feature>
<keyword evidence="4 6" id="KW-0472">Membrane</keyword>
<feature type="transmembrane region" description="Helical" evidence="6">
    <location>
        <begin position="87"/>
        <end position="107"/>
    </location>
</feature>
<evidence type="ECO:0000256" key="4">
    <source>
        <dbReference type="ARBA" id="ARBA00023136"/>
    </source>
</evidence>
<sequence>MGRRTGRDTGAPRLRRKRPWLVGELAIVFVLLEVYGYVRKMAHTRYEAALSHGREILAIEDHLALDFEVDANRWLHEHHDLAQVAVWLYQHMHTGLTMWVLLACYLFGPDIYRPARNALVLTNLVGLLVFFVLPVMPPRLLPHRGYIDSVAHAGFGTTHSPPVPADQYAAMPSLHMAWALWVALVIMTMLHRYRVRWVFLLHPITTAVVVVVTANHYVLDVVAGVAVAMATVLGTGLVWARSGTAYAGGQLVARKRSAPGSASAALDAEAVEDDRAPLVPDANAPAAPEPADSHAKSSQ</sequence>
<dbReference type="PANTHER" id="PTHR31310">
    <property type="match status" value="1"/>
</dbReference>
<feature type="transmembrane region" description="Helical" evidence="6">
    <location>
        <begin position="20"/>
        <end position="38"/>
    </location>
</feature>
<feature type="transmembrane region" description="Helical" evidence="6">
    <location>
        <begin position="197"/>
        <end position="215"/>
    </location>
</feature>
<gene>
    <name evidence="8" type="ORF">SM611_12770</name>
</gene>
<dbReference type="InterPro" id="IPR026841">
    <property type="entry name" value="Aur1/Ipt1"/>
</dbReference>
<reference evidence="8 9" key="1">
    <citation type="submission" date="2023-11" db="EMBL/GenBank/DDBJ databases">
        <title>Actinomadura monticuli sp. nov., isolated from volcanic ash.</title>
        <authorList>
            <person name="Lee S.D."/>
            <person name="Yang H."/>
            <person name="Kim I.S."/>
        </authorList>
    </citation>
    <scope>NUCLEOTIDE SEQUENCE [LARGE SCALE GENOMIC DNA]</scope>
    <source>
        <strain evidence="8 9">DLS-62</strain>
    </source>
</reference>
<organism evidence="8 9">
    <name type="scientific">Actinomadura monticuli</name>
    <dbReference type="NCBI Taxonomy" id="3097367"/>
    <lineage>
        <taxon>Bacteria</taxon>
        <taxon>Bacillati</taxon>
        <taxon>Actinomycetota</taxon>
        <taxon>Actinomycetes</taxon>
        <taxon>Streptosporangiales</taxon>
        <taxon>Thermomonosporaceae</taxon>
        <taxon>Actinomadura</taxon>
    </lineage>
</organism>
<accession>A0ABV4QB35</accession>
<evidence type="ECO:0000256" key="2">
    <source>
        <dbReference type="ARBA" id="ARBA00022692"/>
    </source>
</evidence>
<evidence type="ECO:0000256" key="3">
    <source>
        <dbReference type="ARBA" id="ARBA00022989"/>
    </source>
</evidence>
<comment type="caution">
    <text evidence="8">The sequence shown here is derived from an EMBL/GenBank/DDBJ whole genome shotgun (WGS) entry which is preliminary data.</text>
</comment>